<keyword evidence="3" id="KW-1185">Reference proteome</keyword>
<keyword evidence="1" id="KW-0812">Transmembrane</keyword>
<accession>A0ABX6JWK9</accession>
<evidence type="ECO:0000313" key="2">
    <source>
        <dbReference type="EMBL" id="QIM18632.1"/>
    </source>
</evidence>
<feature type="transmembrane region" description="Helical" evidence="1">
    <location>
        <begin position="78"/>
        <end position="100"/>
    </location>
</feature>
<proteinExistence type="predicted"/>
<dbReference type="EMBL" id="CP049933">
    <property type="protein sequence ID" value="QIM18632.1"/>
    <property type="molecule type" value="Genomic_DNA"/>
</dbReference>
<name>A0ABX6JWK9_9MICO</name>
<sequence length="128" mass="14320">MNSEVAMTSDEQVFRRVFRFHPHAWRDENEAVAASVLMDVAEAAGRTQPSAGDKLSVQGHAMSLWLRRVIRPDLAETVASLALGTGFMIALFHLISFEVLPVIQMLRYFSEVEYAPTISLSCGFQFQT</sequence>
<gene>
    <name evidence="2" type="ORF">G7066_08380</name>
</gene>
<organism evidence="2 3">
    <name type="scientific">Leucobacter coleopterorum</name>
    <dbReference type="NCBI Taxonomy" id="2714933"/>
    <lineage>
        <taxon>Bacteria</taxon>
        <taxon>Bacillati</taxon>
        <taxon>Actinomycetota</taxon>
        <taxon>Actinomycetes</taxon>
        <taxon>Micrococcales</taxon>
        <taxon>Microbacteriaceae</taxon>
        <taxon>Leucobacter</taxon>
    </lineage>
</organism>
<keyword evidence="1" id="KW-1133">Transmembrane helix</keyword>
<dbReference type="Proteomes" id="UP000503441">
    <property type="component" value="Chromosome"/>
</dbReference>
<reference evidence="2 3" key="1">
    <citation type="submission" date="2020-03" db="EMBL/GenBank/DDBJ databases">
        <title>Leucobacter sp. nov., isolated from beetles.</title>
        <authorList>
            <person name="Hyun D.-W."/>
            <person name="Bae J.-W."/>
        </authorList>
    </citation>
    <scope>NUCLEOTIDE SEQUENCE [LARGE SCALE GENOMIC DNA]</scope>
    <source>
        <strain evidence="2 3">HDW9A</strain>
    </source>
</reference>
<evidence type="ECO:0000256" key="1">
    <source>
        <dbReference type="SAM" id="Phobius"/>
    </source>
</evidence>
<protein>
    <submittedName>
        <fullName evidence="2">Uncharacterized protein</fullName>
    </submittedName>
</protein>
<dbReference type="RefSeq" id="WP_166330408.1">
    <property type="nucleotide sequence ID" value="NZ_CP049933.1"/>
</dbReference>
<evidence type="ECO:0000313" key="3">
    <source>
        <dbReference type="Proteomes" id="UP000503441"/>
    </source>
</evidence>
<keyword evidence="1" id="KW-0472">Membrane</keyword>